<evidence type="ECO:0000259" key="10">
    <source>
        <dbReference type="PROSITE" id="PS51918"/>
    </source>
</evidence>
<name>A0A1F5YD75_9BACT</name>
<dbReference type="SUPFAM" id="SSF102114">
    <property type="entry name" value="Radical SAM enzymes"/>
    <property type="match status" value="1"/>
</dbReference>
<evidence type="ECO:0000313" key="12">
    <source>
        <dbReference type="Proteomes" id="UP000179034"/>
    </source>
</evidence>
<evidence type="ECO:0000259" key="9">
    <source>
        <dbReference type="PROSITE" id="PS51449"/>
    </source>
</evidence>
<evidence type="ECO:0000256" key="7">
    <source>
        <dbReference type="ARBA" id="ARBA00023004"/>
    </source>
</evidence>
<accession>A0A1F5YD75</accession>
<comment type="caution">
    <text evidence="11">The sequence shown here is derived from an EMBL/GenBank/DDBJ whole genome shotgun (WGS) entry which is preliminary data.</text>
</comment>
<keyword evidence="5" id="KW-0949">S-adenosyl-L-methionine</keyword>
<evidence type="ECO:0000256" key="3">
    <source>
        <dbReference type="ARBA" id="ARBA00022490"/>
    </source>
</evidence>
<dbReference type="PROSITE" id="PS51449">
    <property type="entry name" value="MTTASE_N"/>
    <property type="match status" value="1"/>
</dbReference>
<dbReference type="CDD" id="cd01335">
    <property type="entry name" value="Radical_SAM"/>
    <property type="match status" value="1"/>
</dbReference>
<keyword evidence="4 11" id="KW-0808">Transferase</keyword>
<dbReference type="Pfam" id="PF00919">
    <property type="entry name" value="UPF0004"/>
    <property type="match status" value="1"/>
</dbReference>
<dbReference type="InterPro" id="IPR058240">
    <property type="entry name" value="rSAM_sf"/>
</dbReference>
<dbReference type="InterPro" id="IPR023404">
    <property type="entry name" value="rSAM_horseshoe"/>
</dbReference>
<dbReference type="Proteomes" id="UP000179034">
    <property type="component" value="Unassembled WGS sequence"/>
</dbReference>
<dbReference type="GO" id="GO:0005829">
    <property type="term" value="C:cytosol"/>
    <property type="evidence" value="ECO:0007669"/>
    <property type="project" value="TreeGrafter"/>
</dbReference>
<organism evidence="11 12">
    <name type="scientific">Candidatus Glassbacteria bacterium RBG_16_58_8</name>
    <dbReference type="NCBI Taxonomy" id="1817866"/>
    <lineage>
        <taxon>Bacteria</taxon>
        <taxon>Candidatus Glassiibacteriota</taxon>
    </lineage>
</organism>
<dbReference type="InterPro" id="IPR007197">
    <property type="entry name" value="rSAM"/>
</dbReference>
<gene>
    <name evidence="11" type="ORF">A2Z06_03530</name>
</gene>
<dbReference type="InterPro" id="IPR006467">
    <property type="entry name" value="MiaB-like_bact"/>
</dbReference>
<dbReference type="PROSITE" id="PS51918">
    <property type="entry name" value="RADICAL_SAM"/>
    <property type="match status" value="1"/>
</dbReference>
<dbReference type="NCBIfam" id="TIGR01579">
    <property type="entry name" value="MiaB-like-C"/>
    <property type="match status" value="1"/>
</dbReference>
<keyword evidence="3" id="KW-0963">Cytoplasm</keyword>
<dbReference type="GO" id="GO:0046872">
    <property type="term" value="F:metal ion binding"/>
    <property type="evidence" value="ECO:0007669"/>
    <property type="project" value="UniProtKB-KW"/>
</dbReference>
<reference evidence="11 12" key="1">
    <citation type="journal article" date="2016" name="Nat. Commun.">
        <title>Thousands of microbial genomes shed light on interconnected biogeochemical processes in an aquifer system.</title>
        <authorList>
            <person name="Anantharaman K."/>
            <person name="Brown C.T."/>
            <person name="Hug L.A."/>
            <person name="Sharon I."/>
            <person name="Castelle C.J."/>
            <person name="Probst A.J."/>
            <person name="Thomas B.C."/>
            <person name="Singh A."/>
            <person name="Wilkins M.J."/>
            <person name="Karaoz U."/>
            <person name="Brodie E.L."/>
            <person name="Williams K.H."/>
            <person name="Hubbard S.S."/>
            <person name="Banfield J.F."/>
        </authorList>
    </citation>
    <scope>NUCLEOTIDE SEQUENCE [LARGE SCALE GENOMIC DNA]</scope>
</reference>
<sequence length="433" mass="47967">MKFFVHTFGCKANRYDTEVIAQSLVDAGHFRVSDPSLADIRVVHTCAVTRRAESKSVRCVRKLGEDDGDRRTVVLGCAVERDPGIFHGLPRVSLSLGSAEKYDLPRYLGREGIAVRTRVLSGKVKRRGIPIDQSGLRRFEGRSRAFLKIQDGCDNRCSYCIIPSLRGSSVSRSPGAVIEEARSLAAAGYREVVLTGVHIGLYGRDLSPRFSLLDLIRELLERTRGTRFRLSSLDAHEIPDGLIGLMATSNRLCRHLHIPLQSGSPRVWKAMCRRGTVDEFQEACARAIEAIPAIGLGTDVIVGFPGETDEDFVLTRRIIETIPFSYVHIFPFSSRPDTPASRMTGQRISDSTIRQRSAELGATARARGREFRRKIQGGVEEVVIEQAKETWLTGRCSNYVKVYLKAVSVEKGALVKVTVDGLWRDGVRAVLSG</sequence>
<dbReference type="InterPro" id="IPR038135">
    <property type="entry name" value="Methylthiotransferase_N_sf"/>
</dbReference>
<dbReference type="PANTHER" id="PTHR43837:SF1">
    <property type="entry name" value="RIBOSOMAL PROTEIN US12 METHYLTHIOTRANSFERASE RIMO"/>
    <property type="match status" value="1"/>
</dbReference>
<dbReference type="Gene3D" id="3.40.50.12160">
    <property type="entry name" value="Methylthiotransferase, N-terminal domain"/>
    <property type="match status" value="1"/>
</dbReference>
<dbReference type="NCBIfam" id="TIGR00089">
    <property type="entry name" value="MiaB/RimO family radical SAM methylthiotransferase"/>
    <property type="match status" value="1"/>
</dbReference>
<keyword evidence="8" id="KW-0411">Iron-sulfur</keyword>
<dbReference type="InterPro" id="IPR013848">
    <property type="entry name" value="Methylthiotransferase_N"/>
</dbReference>
<evidence type="ECO:0000256" key="2">
    <source>
        <dbReference type="ARBA" id="ARBA00022485"/>
    </source>
</evidence>
<evidence type="ECO:0000256" key="6">
    <source>
        <dbReference type="ARBA" id="ARBA00022723"/>
    </source>
</evidence>
<dbReference type="InterPro" id="IPR005839">
    <property type="entry name" value="Methylthiotransferase"/>
</dbReference>
<dbReference type="GO" id="GO:0035599">
    <property type="term" value="F:aspartic acid methylthiotransferase activity"/>
    <property type="evidence" value="ECO:0007669"/>
    <property type="project" value="TreeGrafter"/>
</dbReference>
<feature type="domain" description="Radical SAM core" evidence="10">
    <location>
        <begin position="139"/>
        <end position="370"/>
    </location>
</feature>
<evidence type="ECO:0000313" key="11">
    <source>
        <dbReference type="EMBL" id="OGF98089.1"/>
    </source>
</evidence>
<dbReference type="InterPro" id="IPR005840">
    <property type="entry name" value="Ribosomal_uS12_MeSTrfase_RimO"/>
</dbReference>
<dbReference type="GO" id="GO:0006400">
    <property type="term" value="P:tRNA modification"/>
    <property type="evidence" value="ECO:0007669"/>
    <property type="project" value="InterPro"/>
</dbReference>
<proteinExistence type="predicted"/>
<dbReference type="SMART" id="SM00729">
    <property type="entry name" value="Elp3"/>
    <property type="match status" value="1"/>
</dbReference>
<dbReference type="EMBL" id="MFIW01000011">
    <property type="protein sequence ID" value="OGF98089.1"/>
    <property type="molecule type" value="Genomic_DNA"/>
</dbReference>
<dbReference type="Gene3D" id="3.80.30.20">
    <property type="entry name" value="tm_1862 like domain"/>
    <property type="match status" value="1"/>
</dbReference>
<evidence type="ECO:0000256" key="1">
    <source>
        <dbReference type="ARBA" id="ARBA00001966"/>
    </source>
</evidence>
<dbReference type="SFLD" id="SFLDS00029">
    <property type="entry name" value="Radical_SAM"/>
    <property type="match status" value="1"/>
</dbReference>
<dbReference type="SFLD" id="SFLDG01082">
    <property type="entry name" value="B12-binding_domain_containing"/>
    <property type="match status" value="1"/>
</dbReference>
<protein>
    <submittedName>
        <fullName evidence="11">tRNA (N(6)-L-threonylcarbamoyladenosine(37)-C(2))-methylthiotransferase MtaB</fullName>
    </submittedName>
</protein>
<evidence type="ECO:0000256" key="8">
    <source>
        <dbReference type="ARBA" id="ARBA00023014"/>
    </source>
</evidence>
<dbReference type="InterPro" id="IPR006638">
    <property type="entry name" value="Elp3/MiaA/NifB-like_rSAM"/>
</dbReference>
<keyword evidence="7" id="KW-0408">Iron</keyword>
<comment type="cofactor">
    <cofactor evidence="1">
        <name>[4Fe-4S] cluster</name>
        <dbReference type="ChEBI" id="CHEBI:49883"/>
    </cofactor>
</comment>
<dbReference type="SFLD" id="SFLDG01061">
    <property type="entry name" value="methylthiotransferase"/>
    <property type="match status" value="1"/>
</dbReference>
<evidence type="ECO:0000256" key="5">
    <source>
        <dbReference type="ARBA" id="ARBA00022691"/>
    </source>
</evidence>
<dbReference type="PANTHER" id="PTHR43837">
    <property type="entry name" value="RIBOSOMAL PROTEIN S12 METHYLTHIOTRANSFERASE RIMO"/>
    <property type="match status" value="1"/>
</dbReference>
<dbReference type="Pfam" id="PF04055">
    <property type="entry name" value="Radical_SAM"/>
    <property type="match status" value="1"/>
</dbReference>
<dbReference type="GO" id="GO:0051539">
    <property type="term" value="F:4 iron, 4 sulfur cluster binding"/>
    <property type="evidence" value="ECO:0007669"/>
    <property type="project" value="UniProtKB-KW"/>
</dbReference>
<dbReference type="AlphaFoldDB" id="A0A1F5YD75"/>
<keyword evidence="6" id="KW-0479">Metal-binding</keyword>
<feature type="domain" description="MTTase N-terminal" evidence="9">
    <location>
        <begin position="1"/>
        <end position="113"/>
    </location>
</feature>
<keyword evidence="2" id="KW-0004">4Fe-4S</keyword>
<dbReference type="PROSITE" id="PS01278">
    <property type="entry name" value="MTTASE_RADICAL"/>
    <property type="match status" value="1"/>
</dbReference>
<evidence type="ECO:0000256" key="4">
    <source>
        <dbReference type="ARBA" id="ARBA00022679"/>
    </source>
</evidence>
<dbReference type="InterPro" id="IPR020612">
    <property type="entry name" value="Methylthiotransferase_CS"/>
</dbReference>